<evidence type="ECO:0000256" key="1">
    <source>
        <dbReference type="ARBA" id="ARBA00004496"/>
    </source>
</evidence>
<dbReference type="CDD" id="cd00798">
    <property type="entry name" value="INT_XerDC_C"/>
    <property type="match status" value="1"/>
</dbReference>
<proteinExistence type="inferred from homology"/>
<reference evidence="14 15" key="1">
    <citation type="submission" date="2016-09" db="EMBL/GenBank/DDBJ databases">
        <title>Vagococcus teuberi sp. nov., isolated from the Malian artisanal sour milk fene.</title>
        <authorList>
            <person name="Wullschleger S."/>
            <person name="Seifert C."/>
            <person name="Baumgartner S."/>
            <person name="Lacroix C."/>
            <person name="Bonfoh B."/>
            <person name="Stevens M.J."/>
            <person name="Meile L."/>
        </authorList>
    </citation>
    <scope>NUCLEOTIDE SEQUENCE [LARGE SCALE GENOMIC DNA]</scope>
    <source>
        <strain evidence="14 15">DSM 21459</strain>
    </source>
</reference>
<dbReference type="PROSITE" id="PS51898">
    <property type="entry name" value="TYR_RECOMBINASE"/>
    <property type="match status" value="1"/>
</dbReference>
<dbReference type="AlphaFoldDB" id="A0A1J0A6C1"/>
<dbReference type="InterPro" id="IPR010998">
    <property type="entry name" value="Integrase_recombinase_N"/>
</dbReference>
<gene>
    <name evidence="11" type="primary">xerD</name>
    <name evidence="14" type="ORF">BHY08_06240</name>
</gene>
<feature type="active site" evidence="11">
    <location>
        <position position="245"/>
    </location>
</feature>
<evidence type="ECO:0000313" key="15">
    <source>
        <dbReference type="Proteomes" id="UP000191200"/>
    </source>
</evidence>
<feature type="active site" evidence="11">
    <location>
        <position position="271"/>
    </location>
</feature>
<dbReference type="PANTHER" id="PTHR30349">
    <property type="entry name" value="PHAGE INTEGRASE-RELATED"/>
    <property type="match status" value="1"/>
</dbReference>
<dbReference type="NCBIfam" id="NF040815">
    <property type="entry name" value="recomb_XerA_Arch"/>
    <property type="match status" value="1"/>
</dbReference>
<evidence type="ECO:0000256" key="4">
    <source>
        <dbReference type="ARBA" id="ARBA00022490"/>
    </source>
</evidence>
<comment type="subunit">
    <text evidence="11">Forms a cyclic heterotetrameric complex composed of two molecules of XerC and two molecules of XerD.</text>
</comment>
<evidence type="ECO:0000256" key="10">
    <source>
        <dbReference type="ARBA" id="ARBA00023306"/>
    </source>
</evidence>
<sequence length="299" mass="34884">MRTYLEEYLHYLKIERGLSYNTIVSYERDLNQYLAYLDNRGIHELSQIDRFVIMDFLTFLKEENKSSTTIIRMVSSLRKFHQFLRQERHTDTDPMQYIDTPKKRQSLPKTLSIEEVEKIIEAPDTTTVLGMRDRAILEVMYATGLRVTELITLKLSDLHLTIGLLKTLGKGDKERIVPLGDQAIYWINTYLEKSRPELAIKNKADVTNDVLFLNYQGKPFSRQGIWKNLKIYVTEVGIEKDVTPHTLRHSFATHLLENGADLRIVQELLGHADISTTQIYTHISKQRLADVYKEHFPRA</sequence>
<dbReference type="Gene3D" id="1.10.150.130">
    <property type="match status" value="1"/>
</dbReference>
<dbReference type="InterPro" id="IPR011010">
    <property type="entry name" value="DNA_brk_join_enz"/>
</dbReference>
<feature type="active site" evidence="11">
    <location>
        <position position="170"/>
    </location>
</feature>
<dbReference type="STRING" id="519472.BHY08_06240"/>
<dbReference type="Pfam" id="PF00589">
    <property type="entry name" value="Phage_integrase"/>
    <property type="match status" value="1"/>
</dbReference>
<dbReference type="EMBL" id="CP017267">
    <property type="protein sequence ID" value="APB31463.1"/>
    <property type="molecule type" value="Genomic_DNA"/>
</dbReference>
<comment type="subcellular location">
    <subcellularLocation>
        <location evidence="1 11">Cytoplasm</location>
    </subcellularLocation>
</comment>
<feature type="domain" description="Tyr recombinase" evidence="12">
    <location>
        <begin position="106"/>
        <end position="293"/>
    </location>
</feature>
<feature type="active site" evidence="11">
    <location>
        <position position="248"/>
    </location>
</feature>
<dbReference type="InterPro" id="IPR002104">
    <property type="entry name" value="Integrase_catalytic"/>
</dbReference>
<dbReference type="KEGG" id="vte:BHY08_06240"/>
<keyword evidence="7 11" id="KW-0229">DNA integration</keyword>
<protein>
    <recommendedName>
        <fullName evidence="3 11">Tyrosine recombinase XerD</fullName>
    </recommendedName>
</protein>
<dbReference type="NCBIfam" id="NF001399">
    <property type="entry name" value="PRK00283.1"/>
    <property type="match status" value="1"/>
</dbReference>
<dbReference type="GO" id="GO:0003677">
    <property type="term" value="F:DNA binding"/>
    <property type="evidence" value="ECO:0007669"/>
    <property type="project" value="UniProtKB-UniRule"/>
</dbReference>
<feature type="domain" description="Core-binding (CB)" evidence="13">
    <location>
        <begin position="1"/>
        <end position="85"/>
    </location>
</feature>
<dbReference type="PROSITE" id="PS51900">
    <property type="entry name" value="CB"/>
    <property type="match status" value="1"/>
</dbReference>
<evidence type="ECO:0000256" key="5">
    <source>
        <dbReference type="ARBA" id="ARBA00022618"/>
    </source>
</evidence>
<dbReference type="GO" id="GO:0007059">
    <property type="term" value="P:chromosome segregation"/>
    <property type="evidence" value="ECO:0007669"/>
    <property type="project" value="UniProtKB-UniRule"/>
</dbReference>
<accession>A0A1J0A6C1</accession>
<keyword evidence="9 11" id="KW-0233">DNA recombination</keyword>
<dbReference type="InterPro" id="IPR023009">
    <property type="entry name" value="Tyrosine_recombinase_XerC/XerD"/>
</dbReference>
<dbReference type="SUPFAM" id="SSF56349">
    <property type="entry name" value="DNA breaking-rejoining enzymes"/>
    <property type="match status" value="1"/>
</dbReference>
<dbReference type="InterPro" id="IPR013762">
    <property type="entry name" value="Integrase-like_cat_sf"/>
</dbReference>
<keyword evidence="4 11" id="KW-0963">Cytoplasm</keyword>
<keyword evidence="8 11" id="KW-0238">DNA-binding</keyword>
<evidence type="ECO:0000256" key="8">
    <source>
        <dbReference type="ARBA" id="ARBA00023125"/>
    </source>
</evidence>
<evidence type="ECO:0000256" key="11">
    <source>
        <dbReference type="HAMAP-Rule" id="MF_01807"/>
    </source>
</evidence>
<dbReference type="NCBIfam" id="TIGR02225">
    <property type="entry name" value="recomb_XerD"/>
    <property type="match status" value="1"/>
</dbReference>
<evidence type="ECO:0000313" key="14">
    <source>
        <dbReference type="EMBL" id="APB31463.1"/>
    </source>
</evidence>
<evidence type="ECO:0000256" key="3">
    <source>
        <dbReference type="ARBA" id="ARBA00015810"/>
    </source>
</evidence>
<dbReference type="GO" id="GO:0005737">
    <property type="term" value="C:cytoplasm"/>
    <property type="evidence" value="ECO:0007669"/>
    <property type="project" value="UniProtKB-SubCell"/>
</dbReference>
<dbReference type="InterPro" id="IPR011932">
    <property type="entry name" value="Recomb_XerD"/>
</dbReference>
<evidence type="ECO:0000259" key="12">
    <source>
        <dbReference type="PROSITE" id="PS51898"/>
    </source>
</evidence>
<name>A0A1J0A6C1_9ENTE</name>
<comment type="similarity">
    <text evidence="2 11">Belongs to the 'phage' integrase family. XerD subfamily.</text>
</comment>
<comment type="function">
    <text evidence="11">Site-specific tyrosine recombinase, which acts by catalyzing the cutting and rejoining of the recombining DNA molecules. The XerC-XerD complex is essential to convert dimers of the bacterial chromosome into monomers to permit their segregation at cell division. It also contributes to the segregational stability of plasmids.</text>
</comment>
<dbReference type="HAMAP" id="MF_01808">
    <property type="entry name" value="Recomb_XerC_XerD"/>
    <property type="match status" value="1"/>
</dbReference>
<dbReference type="Proteomes" id="UP000191200">
    <property type="component" value="Chromosome"/>
</dbReference>
<dbReference type="InterPro" id="IPR050090">
    <property type="entry name" value="Tyrosine_recombinase_XerCD"/>
</dbReference>
<keyword evidence="15" id="KW-1185">Reference proteome</keyword>
<evidence type="ECO:0000259" key="13">
    <source>
        <dbReference type="PROSITE" id="PS51900"/>
    </source>
</evidence>
<evidence type="ECO:0000256" key="2">
    <source>
        <dbReference type="ARBA" id="ARBA00010450"/>
    </source>
</evidence>
<dbReference type="InterPro" id="IPR044068">
    <property type="entry name" value="CB"/>
</dbReference>
<feature type="active site" description="O-(3'-phospho-DNA)-tyrosine intermediate" evidence="11">
    <location>
        <position position="280"/>
    </location>
</feature>
<dbReference type="OrthoDB" id="9801717at2"/>
<dbReference type="RefSeq" id="WP_071457057.1">
    <property type="nucleotide sequence ID" value="NZ_CP017267.1"/>
</dbReference>
<dbReference type="HAMAP" id="MF_01807">
    <property type="entry name" value="Recomb_XerD"/>
    <property type="match status" value="1"/>
</dbReference>
<feature type="active site" evidence="11">
    <location>
        <position position="146"/>
    </location>
</feature>
<dbReference type="Gene3D" id="1.10.443.10">
    <property type="entry name" value="Intergrase catalytic core"/>
    <property type="match status" value="1"/>
</dbReference>
<dbReference type="GO" id="GO:0006313">
    <property type="term" value="P:DNA transposition"/>
    <property type="evidence" value="ECO:0007669"/>
    <property type="project" value="UniProtKB-UniRule"/>
</dbReference>
<evidence type="ECO:0000256" key="7">
    <source>
        <dbReference type="ARBA" id="ARBA00022908"/>
    </source>
</evidence>
<dbReference type="PANTHER" id="PTHR30349:SF81">
    <property type="entry name" value="TYROSINE RECOMBINASE XERC"/>
    <property type="match status" value="1"/>
</dbReference>
<evidence type="ECO:0000256" key="9">
    <source>
        <dbReference type="ARBA" id="ARBA00023172"/>
    </source>
</evidence>
<dbReference type="GO" id="GO:0009037">
    <property type="term" value="F:tyrosine-based site-specific recombinase activity"/>
    <property type="evidence" value="ECO:0007669"/>
    <property type="project" value="UniProtKB-UniRule"/>
</dbReference>
<keyword evidence="6 11" id="KW-0159">Chromosome partition</keyword>
<organism evidence="14 15">
    <name type="scientific">Vagococcus teuberi</name>
    <dbReference type="NCBI Taxonomy" id="519472"/>
    <lineage>
        <taxon>Bacteria</taxon>
        <taxon>Bacillati</taxon>
        <taxon>Bacillota</taxon>
        <taxon>Bacilli</taxon>
        <taxon>Lactobacillales</taxon>
        <taxon>Enterococcaceae</taxon>
        <taxon>Vagococcus</taxon>
    </lineage>
</organism>
<dbReference type="GO" id="GO:0051301">
    <property type="term" value="P:cell division"/>
    <property type="evidence" value="ECO:0007669"/>
    <property type="project" value="UniProtKB-KW"/>
</dbReference>
<evidence type="ECO:0000256" key="6">
    <source>
        <dbReference type="ARBA" id="ARBA00022829"/>
    </source>
</evidence>
<dbReference type="InterPro" id="IPR004107">
    <property type="entry name" value="Integrase_SAM-like_N"/>
</dbReference>
<keyword evidence="10 11" id="KW-0131">Cell cycle</keyword>
<keyword evidence="5 11" id="KW-0132">Cell division</keyword>
<dbReference type="Pfam" id="PF02899">
    <property type="entry name" value="Phage_int_SAM_1"/>
    <property type="match status" value="1"/>
</dbReference>